<keyword evidence="4" id="KW-0732">Signal</keyword>
<proteinExistence type="predicted"/>
<keyword evidence="7 10" id="KW-0675">Receptor</keyword>
<reference evidence="10" key="1">
    <citation type="submission" date="2021-02" db="EMBL/GenBank/DDBJ databases">
        <title>Comparative genomics reveals that relaxation of natural selection precedes convergent phenotypic evolution of cavefish.</title>
        <authorList>
            <person name="Peng Z."/>
        </authorList>
    </citation>
    <scope>NUCLEOTIDE SEQUENCE</scope>
    <source>
        <tissue evidence="10">Muscle</tissue>
    </source>
</reference>
<dbReference type="InterPro" id="IPR043046">
    <property type="entry name" value="IL17RA/B_FnIII-like_2_sf"/>
</dbReference>
<dbReference type="Gene3D" id="3.40.50.11530">
    <property type="match status" value="1"/>
</dbReference>
<gene>
    <name evidence="10" type="ORF">IRJ41_022252</name>
</gene>
<feature type="domain" description="SEFIR" evidence="9">
    <location>
        <begin position="355"/>
        <end position="511"/>
    </location>
</feature>
<evidence type="ECO:0000256" key="8">
    <source>
        <dbReference type="ARBA" id="ARBA00023180"/>
    </source>
</evidence>
<organism evidence="10 11">
    <name type="scientific">Triplophysa rosa</name>
    <name type="common">Cave loach</name>
    <dbReference type="NCBI Taxonomy" id="992332"/>
    <lineage>
        <taxon>Eukaryota</taxon>
        <taxon>Metazoa</taxon>
        <taxon>Chordata</taxon>
        <taxon>Craniata</taxon>
        <taxon>Vertebrata</taxon>
        <taxon>Euteleostomi</taxon>
        <taxon>Actinopterygii</taxon>
        <taxon>Neopterygii</taxon>
        <taxon>Teleostei</taxon>
        <taxon>Ostariophysi</taxon>
        <taxon>Cypriniformes</taxon>
        <taxon>Nemacheilidae</taxon>
        <taxon>Triplophysa</taxon>
    </lineage>
</organism>
<dbReference type="InterPro" id="IPR038683">
    <property type="entry name" value="IL17RA/B_FnIII-like_1_sf"/>
</dbReference>
<evidence type="ECO:0000256" key="4">
    <source>
        <dbReference type="ARBA" id="ARBA00022729"/>
    </source>
</evidence>
<evidence type="ECO:0000256" key="6">
    <source>
        <dbReference type="ARBA" id="ARBA00023136"/>
    </source>
</evidence>
<keyword evidence="3" id="KW-0812">Transmembrane</keyword>
<name>A0A9W8CA29_TRIRA</name>
<dbReference type="AlphaFoldDB" id="A0A9W8CA29"/>
<keyword evidence="6" id="KW-0472">Membrane</keyword>
<dbReference type="InterPro" id="IPR032356">
    <property type="entry name" value="IL17R_A/B_N"/>
</dbReference>
<sequence length="683" mass="76927">MVSDQQLVSIPEAITALNMVVKSLFLFKFLSFTMTASSLHFIDHSPMNCSQEELACTVQVGNCSNEGWVMSRVNAPRSPQSVTSKVTAKKDQGGQYAPVLQLTWSQSPDGSIYFINGTEVCVVEIATNKSECVCYIFLNKLPWTKNLKNEMWTFSLDGVVVYLGFKYQIFVTNLPKSDIGSYTKEINVTVPENLWNPKLVWVVEKMKESNLVITINFKPETFSDQFKVSMLSPDLHLKLSHIILKANQTSLKVNFTLEPKQITDCGLYLVIQPLSVQCLNNCLDYKEKVDICPYLPKAPADFTVLVILVSLMVTLAVVSSCTAFLQYKHFHKAALSLDSSTCAKPKLECKPVQEHRRVFIIYSLDHPLYKDIILKLCAFLRAKCGTDVTLDLLDSSWLGTIGRIQWLDMQREQICKSSDKVLVLCSPGVYAKWRAMCGEQTVRLKEDACSPIGDMLTPALSLIIPDFAYASSFHKYIVAYFDDVCSENNVPAPFNTVVKYKLMKHFEELYFRILGVEKHEPGWIKCVEGIRENDYFTCPSGRALRDAIEAFHKYQLKNPNWFKMELLGTDDEGEAASFEPICPMDISYNAVTACYEVTEEHGAQTGVNMIKRCNENEHILTTSTEETGIILNKPSLVVTTDVQFSSPVLNSLTTIDVKEIPATKKCGTKYFMLTTSVNPCEHL</sequence>
<dbReference type="PANTHER" id="PTHR15583">
    <property type="entry name" value="INTERLEUKIN-17 RECEPTOR"/>
    <property type="match status" value="1"/>
</dbReference>
<protein>
    <submittedName>
        <fullName evidence="10">Interleukin-17 receptor A-like</fullName>
    </submittedName>
</protein>
<dbReference type="GO" id="GO:0005886">
    <property type="term" value="C:plasma membrane"/>
    <property type="evidence" value="ECO:0007669"/>
    <property type="project" value="UniProtKB-SubCell"/>
</dbReference>
<dbReference type="FunFam" id="3.40.50.11530:FF:000002">
    <property type="entry name" value="Interleukin 17 receptor A"/>
    <property type="match status" value="1"/>
</dbReference>
<evidence type="ECO:0000256" key="7">
    <source>
        <dbReference type="ARBA" id="ARBA00023170"/>
    </source>
</evidence>
<dbReference type="Gene3D" id="2.60.40.2150">
    <property type="entry name" value="Interleukin-17 receptor A/B, fibronectin-III-like domain 2"/>
    <property type="match status" value="1"/>
</dbReference>
<evidence type="ECO:0000313" key="11">
    <source>
        <dbReference type="Proteomes" id="UP001059041"/>
    </source>
</evidence>
<dbReference type="Proteomes" id="UP001059041">
    <property type="component" value="Linkage Group LG3"/>
</dbReference>
<dbReference type="PROSITE" id="PS51534">
    <property type="entry name" value="SEFIR"/>
    <property type="match status" value="1"/>
</dbReference>
<keyword evidence="8" id="KW-0325">Glycoprotein</keyword>
<dbReference type="Pfam" id="PF16556">
    <property type="entry name" value="IL17R_fnIII_D1"/>
    <property type="match status" value="1"/>
</dbReference>
<keyword evidence="5" id="KW-1133">Transmembrane helix</keyword>
<evidence type="ECO:0000256" key="5">
    <source>
        <dbReference type="ARBA" id="ARBA00022989"/>
    </source>
</evidence>
<keyword evidence="11" id="KW-1185">Reference proteome</keyword>
<evidence type="ECO:0000256" key="2">
    <source>
        <dbReference type="ARBA" id="ARBA00022475"/>
    </source>
</evidence>
<dbReference type="Pfam" id="PF08357">
    <property type="entry name" value="SEFIR"/>
    <property type="match status" value="1"/>
</dbReference>
<dbReference type="EMBL" id="JAFHDT010000003">
    <property type="protein sequence ID" value="KAI7811978.1"/>
    <property type="molecule type" value="Genomic_DNA"/>
</dbReference>
<dbReference type="InterPro" id="IPR013568">
    <property type="entry name" value="SEFIR_dom"/>
</dbReference>
<comment type="caution">
    <text evidence="10">The sequence shown here is derived from an EMBL/GenBank/DDBJ whole genome shotgun (WGS) entry which is preliminary data.</text>
</comment>
<dbReference type="InterPro" id="IPR039465">
    <property type="entry name" value="IL-17_rcpt-like"/>
</dbReference>
<evidence type="ECO:0000256" key="1">
    <source>
        <dbReference type="ARBA" id="ARBA00004251"/>
    </source>
</evidence>
<keyword evidence="2" id="KW-1003">Cell membrane</keyword>
<comment type="subcellular location">
    <subcellularLocation>
        <location evidence="1">Cell membrane</location>
        <topology evidence="1">Single-pass type I membrane protein</topology>
    </subcellularLocation>
</comment>
<accession>A0A9W8CA29</accession>
<dbReference type="PANTHER" id="PTHR15583:SF22">
    <property type="entry name" value="INTERLEUKIN-17 RECEPTOR A-LIKE"/>
    <property type="match status" value="1"/>
</dbReference>
<evidence type="ECO:0000256" key="3">
    <source>
        <dbReference type="ARBA" id="ARBA00022692"/>
    </source>
</evidence>
<dbReference type="GO" id="GO:0030368">
    <property type="term" value="F:interleukin-17 receptor activity"/>
    <property type="evidence" value="ECO:0007669"/>
    <property type="project" value="InterPro"/>
</dbReference>
<evidence type="ECO:0000259" key="9">
    <source>
        <dbReference type="PROSITE" id="PS51534"/>
    </source>
</evidence>
<dbReference type="Gene3D" id="2.60.40.2160">
    <property type="entry name" value="Interleukin-17 receptor A/B, fibronectin-III-like domain 1"/>
    <property type="match status" value="1"/>
</dbReference>
<evidence type="ECO:0000313" key="10">
    <source>
        <dbReference type="EMBL" id="KAI7811978.1"/>
    </source>
</evidence>